<dbReference type="WBParaSite" id="PS1159_v2.g19329.t1">
    <property type="protein sequence ID" value="PS1159_v2.g19329.t1"/>
    <property type="gene ID" value="PS1159_v2.g19329"/>
</dbReference>
<protein>
    <submittedName>
        <fullName evidence="2">Distal-less</fullName>
    </submittedName>
</protein>
<organism evidence="1 2">
    <name type="scientific">Panagrolaimus sp. PS1159</name>
    <dbReference type="NCBI Taxonomy" id="55785"/>
    <lineage>
        <taxon>Eukaryota</taxon>
        <taxon>Metazoa</taxon>
        <taxon>Ecdysozoa</taxon>
        <taxon>Nematoda</taxon>
        <taxon>Chromadorea</taxon>
        <taxon>Rhabditida</taxon>
        <taxon>Tylenchina</taxon>
        <taxon>Panagrolaimomorpha</taxon>
        <taxon>Panagrolaimoidea</taxon>
        <taxon>Panagrolaimidae</taxon>
        <taxon>Panagrolaimus</taxon>
    </lineage>
</organism>
<name>A0AC35FP68_9BILA</name>
<accession>A0AC35FP68</accession>
<evidence type="ECO:0000313" key="2">
    <source>
        <dbReference type="WBParaSite" id="PS1159_v2.g19329.t1"/>
    </source>
</evidence>
<dbReference type="Proteomes" id="UP000887580">
    <property type="component" value="Unplaced"/>
</dbReference>
<reference evidence="2" key="1">
    <citation type="submission" date="2022-11" db="UniProtKB">
        <authorList>
            <consortium name="WormBaseParasite"/>
        </authorList>
    </citation>
    <scope>IDENTIFICATION</scope>
</reference>
<evidence type="ECO:0000313" key="1">
    <source>
        <dbReference type="Proteomes" id="UP000887580"/>
    </source>
</evidence>
<proteinExistence type="predicted"/>
<sequence length="98" mass="10713">MDGKSRMGGPDSTNNGINGEQYNHTFMNPPQPFYPPSAPRHQHLYPGFTATPPPQFYPPSAPRHQIFHPGFMAAPLPPNFSPADSAPPSTTDEAKENL</sequence>